<keyword evidence="2" id="KW-1185">Reference proteome</keyword>
<accession>A0A1Q3BPP8</accession>
<gene>
    <name evidence="1" type="ORF">CFOL_v3_13174</name>
</gene>
<dbReference type="EMBL" id="BDDD01000741">
    <property type="protein sequence ID" value="GAV69673.1"/>
    <property type="molecule type" value="Genomic_DNA"/>
</dbReference>
<feature type="non-terminal residue" evidence="1">
    <location>
        <position position="1"/>
    </location>
</feature>
<dbReference type="PANTHER" id="PTHR31286">
    <property type="entry name" value="GLYCINE-RICH CELL WALL STRUCTURAL PROTEIN 1.8-LIKE"/>
    <property type="match status" value="1"/>
</dbReference>
<sequence>AAVWMRFPGLPLPLHNPSFLKAIGNSLGRFLCTDANTAKFKHPRAAQMCVEMNLSEPPPPAFIVAIGDMKFHQRILIESRTLYCSFAFYKTNAHRHAVNAKGRLSLCLPLLRPQV</sequence>
<dbReference type="AlphaFoldDB" id="A0A1Q3BPP8"/>
<dbReference type="Proteomes" id="UP000187406">
    <property type="component" value="Unassembled WGS sequence"/>
</dbReference>
<name>A0A1Q3BPP8_CEPFO</name>
<dbReference type="InterPro" id="IPR040256">
    <property type="entry name" value="At4g02000-like"/>
</dbReference>
<comment type="caution">
    <text evidence="1">The sequence shown here is derived from an EMBL/GenBank/DDBJ whole genome shotgun (WGS) entry which is preliminary data.</text>
</comment>
<dbReference type="OrthoDB" id="1436406at2759"/>
<dbReference type="InParanoid" id="A0A1Q3BPP8"/>
<dbReference type="PANTHER" id="PTHR31286:SF180">
    <property type="entry name" value="OS10G0362600 PROTEIN"/>
    <property type="match status" value="1"/>
</dbReference>
<evidence type="ECO:0000313" key="2">
    <source>
        <dbReference type="Proteomes" id="UP000187406"/>
    </source>
</evidence>
<evidence type="ECO:0000313" key="1">
    <source>
        <dbReference type="EMBL" id="GAV69673.1"/>
    </source>
</evidence>
<reference evidence="2" key="1">
    <citation type="submission" date="2016-04" db="EMBL/GenBank/DDBJ databases">
        <title>Cephalotus genome sequencing.</title>
        <authorList>
            <person name="Fukushima K."/>
            <person name="Hasebe M."/>
            <person name="Fang X."/>
        </authorList>
    </citation>
    <scope>NUCLEOTIDE SEQUENCE [LARGE SCALE GENOMIC DNA]</scope>
    <source>
        <strain evidence="2">cv. St1</strain>
    </source>
</reference>
<proteinExistence type="predicted"/>
<organism evidence="1 2">
    <name type="scientific">Cephalotus follicularis</name>
    <name type="common">Albany pitcher plant</name>
    <dbReference type="NCBI Taxonomy" id="3775"/>
    <lineage>
        <taxon>Eukaryota</taxon>
        <taxon>Viridiplantae</taxon>
        <taxon>Streptophyta</taxon>
        <taxon>Embryophyta</taxon>
        <taxon>Tracheophyta</taxon>
        <taxon>Spermatophyta</taxon>
        <taxon>Magnoliopsida</taxon>
        <taxon>eudicotyledons</taxon>
        <taxon>Gunneridae</taxon>
        <taxon>Pentapetalae</taxon>
        <taxon>rosids</taxon>
        <taxon>fabids</taxon>
        <taxon>Oxalidales</taxon>
        <taxon>Cephalotaceae</taxon>
        <taxon>Cephalotus</taxon>
    </lineage>
</organism>
<protein>
    <submittedName>
        <fullName evidence="1">DUF4283 domain-containing protein</fullName>
    </submittedName>
</protein>